<dbReference type="Proteomes" id="UP001317629">
    <property type="component" value="Plasmid pSS37A-Re-1"/>
</dbReference>
<organism evidence="2 3">
    <name type="scientific">Methylocystis iwaonis</name>
    <dbReference type="NCBI Taxonomy" id="2885079"/>
    <lineage>
        <taxon>Bacteria</taxon>
        <taxon>Pseudomonadati</taxon>
        <taxon>Pseudomonadota</taxon>
        <taxon>Alphaproteobacteria</taxon>
        <taxon>Hyphomicrobiales</taxon>
        <taxon>Methylocystaceae</taxon>
        <taxon>Methylocystis</taxon>
    </lineage>
</organism>
<name>A0ABM8EDJ8_9HYPH</name>
<protein>
    <submittedName>
        <fullName evidence="2">Uncharacterized protein</fullName>
    </submittedName>
</protein>
<evidence type="ECO:0000256" key="1">
    <source>
        <dbReference type="SAM" id="MobiDB-lite"/>
    </source>
</evidence>
<sequence>MVMEKTAEDVVGGKDSVPVAPVQKEENARALDGAGGDDNFPRFHGKEPAIQTPRANGFHASARVEREITDCGAEPYLRTAFAFELLTQKIRRVSIGDRYSLGKAGYEIELSGLLMANHFGRVVWALTDAKHLFDVALVAGEGFHADGPYGVPTRDGIGVLWQERDQGAAPSGGGAPEATESSFLGALINSPSLDDLIERVPVFRLLFLTRLDDDDAQAFSTKENGDNETDRASADNGDVSLQLLVRA</sequence>
<reference evidence="2 3" key="1">
    <citation type="journal article" date="2023" name="Int. J. Syst. Evol. Microbiol.">
        <title>Methylocystis iwaonis sp. nov., a type II methane-oxidizing bacterium from surface soil of a rice paddy field in Japan, and emended description of the genus Methylocystis (ex Whittenbury et al. 1970) Bowman et al. 1993.</title>
        <authorList>
            <person name="Kaise H."/>
            <person name="Sawadogo J.B."/>
            <person name="Alam M.S."/>
            <person name="Ueno C."/>
            <person name="Dianou D."/>
            <person name="Shinjo R."/>
            <person name="Asakawa S."/>
        </authorList>
    </citation>
    <scope>NUCLEOTIDE SEQUENCE [LARGE SCALE GENOMIC DNA]</scope>
    <source>
        <strain evidence="2 3">SS37A-Re</strain>
    </source>
</reference>
<accession>A0ABM8EDJ8</accession>
<dbReference type="EMBL" id="AP027143">
    <property type="protein sequence ID" value="BDV36031.1"/>
    <property type="molecule type" value="Genomic_DNA"/>
</dbReference>
<keyword evidence="2" id="KW-0614">Plasmid</keyword>
<feature type="region of interest" description="Disordered" evidence="1">
    <location>
        <begin position="218"/>
        <end position="237"/>
    </location>
</feature>
<evidence type="ECO:0000313" key="3">
    <source>
        <dbReference type="Proteomes" id="UP001317629"/>
    </source>
</evidence>
<feature type="compositionally biased region" description="Basic and acidic residues" evidence="1">
    <location>
        <begin position="223"/>
        <end position="233"/>
    </location>
</feature>
<keyword evidence="3" id="KW-1185">Reference proteome</keyword>
<evidence type="ECO:0000313" key="2">
    <source>
        <dbReference type="EMBL" id="BDV36031.1"/>
    </source>
</evidence>
<gene>
    <name evidence="2" type="ORF">SS37A_35610</name>
</gene>
<geneLocation type="plasmid" evidence="2 3">
    <name>pSS37A-Re-1</name>
</geneLocation>
<proteinExistence type="predicted"/>